<keyword evidence="2" id="KW-0812">Transmembrane</keyword>
<feature type="transmembrane region" description="Helical" evidence="2">
    <location>
        <begin position="21"/>
        <end position="39"/>
    </location>
</feature>
<feature type="region of interest" description="Disordered" evidence="1">
    <location>
        <begin position="185"/>
        <end position="207"/>
    </location>
</feature>
<accession>A0A8K0SGN7</accession>
<keyword evidence="2" id="KW-1133">Transmembrane helix</keyword>
<comment type="caution">
    <text evidence="3">The sequence shown here is derived from an EMBL/GenBank/DDBJ whole genome shotgun (WGS) entry which is preliminary data.</text>
</comment>
<dbReference type="Proteomes" id="UP000813444">
    <property type="component" value="Unassembled WGS sequence"/>
</dbReference>
<dbReference type="OrthoDB" id="194358at2759"/>
<organism evidence="3 4">
    <name type="scientific">Stachybotrys elegans</name>
    <dbReference type="NCBI Taxonomy" id="80388"/>
    <lineage>
        <taxon>Eukaryota</taxon>
        <taxon>Fungi</taxon>
        <taxon>Dikarya</taxon>
        <taxon>Ascomycota</taxon>
        <taxon>Pezizomycotina</taxon>
        <taxon>Sordariomycetes</taxon>
        <taxon>Hypocreomycetidae</taxon>
        <taxon>Hypocreales</taxon>
        <taxon>Stachybotryaceae</taxon>
        <taxon>Stachybotrys</taxon>
    </lineage>
</organism>
<evidence type="ECO:0000313" key="3">
    <source>
        <dbReference type="EMBL" id="KAH7305430.1"/>
    </source>
</evidence>
<evidence type="ECO:0000313" key="4">
    <source>
        <dbReference type="Proteomes" id="UP000813444"/>
    </source>
</evidence>
<evidence type="ECO:0000256" key="1">
    <source>
        <dbReference type="SAM" id="MobiDB-lite"/>
    </source>
</evidence>
<feature type="compositionally biased region" description="Polar residues" evidence="1">
    <location>
        <begin position="190"/>
        <end position="203"/>
    </location>
</feature>
<sequence>MAAAAAAGIGFVAQFMGLRGLPYPCSIAQIGAIIAMTLLRAKVRRHLGRKPNHFRVFPGYELDHLATRITFDPTFRETMKPPSAEEHMENPSSDCFFGWKVKLPGSKKDSSQTLSSGSPGEQVEGRANESPRSAPIYEYFLSRSDDDKIQISMSLSNGRWTVDTGKVEAVLSLWMAHMVQGLEKEEIERSNSTNKSGLPSENQYDWRRSKGTNATRHRFWRILGDGYPDAMWTYSMTA</sequence>
<protein>
    <submittedName>
        <fullName evidence="3">Uncharacterized protein</fullName>
    </submittedName>
</protein>
<evidence type="ECO:0000256" key="2">
    <source>
        <dbReference type="SAM" id="Phobius"/>
    </source>
</evidence>
<dbReference type="AlphaFoldDB" id="A0A8K0SGN7"/>
<reference evidence="3" key="1">
    <citation type="journal article" date="2021" name="Nat. Commun.">
        <title>Genetic determinants of endophytism in the Arabidopsis root mycobiome.</title>
        <authorList>
            <person name="Mesny F."/>
            <person name="Miyauchi S."/>
            <person name="Thiergart T."/>
            <person name="Pickel B."/>
            <person name="Atanasova L."/>
            <person name="Karlsson M."/>
            <person name="Huettel B."/>
            <person name="Barry K.W."/>
            <person name="Haridas S."/>
            <person name="Chen C."/>
            <person name="Bauer D."/>
            <person name="Andreopoulos W."/>
            <person name="Pangilinan J."/>
            <person name="LaButti K."/>
            <person name="Riley R."/>
            <person name="Lipzen A."/>
            <person name="Clum A."/>
            <person name="Drula E."/>
            <person name="Henrissat B."/>
            <person name="Kohler A."/>
            <person name="Grigoriev I.V."/>
            <person name="Martin F.M."/>
            <person name="Hacquard S."/>
        </authorList>
    </citation>
    <scope>NUCLEOTIDE SEQUENCE</scope>
    <source>
        <strain evidence="3">MPI-CAGE-CH-0235</strain>
    </source>
</reference>
<keyword evidence="4" id="KW-1185">Reference proteome</keyword>
<keyword evidence="2" id="KW-0472">Membrane</keyword>
<proteinExistence type="predicted"/>
<name>A0A8K0SGN7_9HYPO</name>
<feature type="region of interest" description="Disordered" evidence="1">
    <location>
        <begin position="106"/>
        <end position="130"/>
    </location>
</feature>
<dbReference type="EMBL" id="JAGPNK010000018">
    <property type="protein sequence ID" value="KAH7305430.1"/>
    <property type="molecule type" value="Genomic_DNA"/>
</dbReference>
<gene>
    <name evidence="3" type="ORF">B0I35DRAFT_464711</name>
</gene>